<dbReference type="GO" id="GO:0016020">
    <property type="term" value="C:membrane"/>
    <property type="evidence" value="ECO:0007669"/>
    <property type="project" value="UniProtKB-SubCell"/>
</dbReference>
<keyword evidence="7 8" id="KW-0472">Membrane</keyword>
<accession>A0A9P0HNR7</accession>
<organism evidence="9 10">
    <name type="scientific">Nezara viridula</name>
    <name type="common">Southern green stink bug</name>
    <name type="synonym">Cimex viridulus</name>
    <dbReference type="NCBI Taxonomy" id="85310"/>
    <lineage>
        <taxon>Eukaryota</taxon>
        <taxon>Metazoa</taxon>
        <taxon>Ecdysozoa</taxon>
        <taxon>Arthropoda</taxon>
        <taxon>Hexapoda</taxon>
        <taxon>Insecta</taxon>
        <taxon>Pterygota</taxon>
        <taxon>Neoptera</taxon>
        <taxon>Paraneoptera</taxon>
        <taxon>Hemiptera</taxon>
        <taxon>Heteroptera</taxon>
        <taxon>Panheteroptera</taxon>
        <taxon>Pentatomomorpha</taxon>
        <taxon>Pentatomoidea</taxon>
        <taxon>Pentatomidae</taxon>
        <taxon>Pentatominae</taxon>
        <taxon>Nezara</taxon>
    </lineage>
</organism>
<evidence type="ECO:0000256" key="2">
    <source>
        <dbReference type="ARBA" id="ARBA00004282"/>
    </source>
</evidence>
<reference evidence="9" key="1">
    <citation type="submission" date="2022-01" db="EMBL/GenBank/DDBJ databases">
        <authorList>
            <person name="King R."/>
        </authorList>
    </citation>
    <scope>NUCLEOTIDE SEQUENCE</scope>
</reference>
<keyword evidence="5" id="KW-0965">Cell junction</keyword>
<dbReference type="EMBL" id="OV725082">
    <property type="protein sequence ID" value="CAH1405094.1"/>
    <property type="molecule type" value="Genomic_DNA"/>
</dbReference>
<dbReference type="OrthoDB" id="8655982at2759"/>
<dbReference type="AlphaFoldDB" id="A0A9P0HNR7"/>
<keyword evidence="4 8" id="KW-0812">Transmembrane</keyword>
<feature type="transmembrane region" description="Helical" evidence="8">
    <location>
        <begin position="95"/>
        <end position="118"/>
    </location>
</feature>
<dbReference type="Gene3D" id="1.20.140.150">
    <property type="match status" value="1"/>
</dbReference>
<dbReference type="PANTHER" id="PTHR14399:SF5">
    <property type="entry name" value="CELL JUNCTION PROTEIN VAB-9"/>
    <property type="match status" value="1"/>
</dbReference>
<dbReference type="PANTHER" id="PTHR14399">
    <property type="entry name" value="P53-INDUCED PROTEIN RELATED"/>
    <property type="match status" value="1"/>
</dbReference>
<proteinExistence type="inferred from homology"/>
<comment type="similarity">
    <text evidence="3">Belongs to the TMEM47 family.</text>
</comment>
<dbReference type="InterPro" id="IPR015664">
    <property type="entry name" value="P53_induced"/>
</dbReference>
<keyword evidence="10" id="KW-1185">Reference proteome</keyword>
<evidence type="ECO:0000256" key="8">
    <source>
        <dbReference type="SAM" id="Phobius"/>
    </source>
</evidence>
<sequence length="223" mass="24502">MRCDTTEIDATNGHLMSLHVNKHIRLEVIAFICGLMVMILLVLALISNDWLMASGWRQGLFSHCISENAPTPLPFNIKYLGPDCYKARDIAYIKVAAALCIIALLTDAMATLLTGIGLRTTDHRTKYKKQDCVGVRVGLRCRLGCRYLPVWCRCAPPLRQGIRRDLLQGEEGGRGLVRRSPARPRALAVRQGTSSSPQQCSALPVVSTQSLTICNVSAAKVNT</sequence>
<name>A0A9P0HNR7_NEZVI</name>
<dbReference type="GO" id="GO:0005911">
    <property type="term" value="C:cell-cell junction"/>
    <property type="evidence" value="ECO:0007669"/>
    <property type="project" value="TreeGrafter"/>
</dbReference>
<evidence type="ECO:0000256" key="6">
    <source>
        <dbReference type="ARBA" id="ARBA00022989"/>
    </source>
</evidence>
<protein>
    <submittedName>
        <fullName evidence="9">Uncharacterized protein</fullName>
    </submittedName>
</protein>
<keyword evidence="6 8" id="KW-1133">Transmembrane helix</keyword>
<evidence type="ECO:0000256" key="5">
    <source>
        <dbReference type="ARBA" id="ARBA00022949"/>
    </source>
</evidence>
<evidence type="ECO:0000256" key="4">
    <source>
        <dbReference type="ARBA" id="ARBA00022692"/>
    </source>
</evidence>
<evidence type="ECO:0000256" key="7">
    <source>
        <dbReference type="ARBA" id="ARBA00023136"/>
    </source>
</evidence>
<dbReference type="Proteomes" id="UP001152798">
    <property type="component" value="Chromosome 6"/>
</dbReference>
<evidence type="ECO:0000256" key="1">
    <source>
        <dbReference type="ARBA" id="ARBA00004141"/>
    </source>
</evidence>
<feature type="transmembrane region" description="Helical" evidence="8">
    <location>
        <begin position="26"/>
        <end position="46"/>
    </location>
</feature>
<evidence type="ECO:0000313" key="9">
    <source>
        <dbReference type="EMBL" id="CAH1405094.1"/>
    </source>
</evidence>
<dbReference type="GO" id="GO:0098609">
    <property type="term" value="P:cell-cell adhesion"/>
    <property type="evidence" value="ECO:0007669"/>
    <property type="project" value="TreeGrafter"/>
</dbReference>
<gene>
    <name evidence="9" type="ORF">NEZAVI_LOCUS13381</name>
</gene>
<comment type="subcellular location">
    <subcellularLocation>
        <location evidence="2">Cell junction</location>
    </subcellularLocation>
    <subcellularLocation>
        <location evidence="1">Membrane</location>
        <topology evidence="1">Multi-pass membrane protein</topology>
    </subcellularLocation>
</comment>
<evidence type="ECO:0000256" key="3">
    <source>
        <dbReference type="ARBA" id="ARBA00008691"/>
    </source>
</evidence>
<evidence type="ECO:0000313" key="10">
    <source>
        <dbReference type="Proteomes" id="UP001152798"/>
    </source>
</evidence>